<keyword evidence="2" id="KW-0560">Oxidoreductase</keyword>
<protein>
    <submittedName>
        <fullName evidence="4">Uncharacterized protein</fullName>
    </submittedName>
</protein>
<proteinExistence type="predicted"/>
<dbReference type="Gene3D" id="3.40.718.10">
    <property type="entry name" value="Isopropylmalate Dehydrogenase"/>
    <property type="match status" value="1"/>
</dbReference>
<dbReference type="InterPro" id="IPR005255">
    <property type="entry name" value="PdxA_fam"/>
</dbReference>
<reference evidence="4" key="1">
    <citation type="journal article" date="2014" name="Int. J. Syst. Evol. Microbiol.">
        <title>Complete genome sequence of Corynebacterium casei LMG S-19264T (=DSM 44701T), isolated from a smear-ripened cheese.</title>
        <authorList>
            <consortium name="US DOE Joint Genome Institute (JGI-PGF)"/>
            <person name="Walter F."/>
            <person name="Albersmeier A."/>
            <person name="Kalinowski J."/>
            <person name="Ruckert C."/>
        </authorList>
    </citation>
    <scope>NUCLEOTIDE SEQUENCE</scope>
    <source>
        <strain evidence="4">CGMCC 1.15493</strain>
    </source>
</reference>
<dbReference type="AlphaFoldDB" id="A0A916YEK5"/>
<dbReference type="PANTHER" id="PTHR30004">
    <property type="entry name" value="4-HYDROXYTHREONINE-4-PHOSPHATE DEHYDROGENASE"/>
    <property type="match status" value="1"/>
</dbReference>
<evidence type="ECO:0000256" key="3">
    <source>
        <dbReference type="ARBA" id="ARBA00023027"/>
    </source>
</evidence>
<accession>A0A916YEK5</accession>
<comment type="caution">
    <text evidence="4">The sequence shown here is derived from an EMBL/GenBank/DDBJ whole genome shotgun (WGS) entry which is preliminary data.</text>
</comment>
<organism evidence="4 5">
    <name type="scientific">Aureimonas glaciei</name>
    <dbReference type="NCBI Taxonomy" id="1776957"/>
    <lineage>
        <taxon>Bacteria</taxon>
        <taxon>Pseudomonadati</taxon>
        <taxon>Pseudomonadota</taxon>
        <taxon>Alphaproteobacteria</taxon>
        <taxon>Hyphomicrobiales</taxon>
        <taxon>Aurantimonadaceae</taxon>
        <taxon>Aureimonas</taxon>
    </lineage>
</organism>
<dbReference type="SUPFAM" id="SSF53659">
    <property type="entry name" value="Isocitrate/Isopropylmalate dehydrogenase-like"/>
    <property type="match status" value="1"/>
</dbReference>
<dbReference type="GO" id="GO:0046872">
    <property type="term" value="F:metal ion binding"/>
    <property type="evidence" value="ECO:0007669"/>
    <property type="project" value="UniProtKB-KW"/>
</dbReference>
<evidence type="ECO:0000256" key="2">
    <source>
        <dbReference type="ARBA" id="ARBA00023002"/>
    </source>
</evidence>
<keyword evidence="3" id="KW-0520">NAD</keyword>
<evidence type="ECO:0000313" key="5">
    <source>
        <dbReference type="Proteomes" id="UP000613160"/>
    </source>
</evidence>
<name>A0A916YEK5_9HYPH</name>
<dbReference type="GO" id="GO:0051287">
    <property type="term" value="F:NAD binding"/>
    <property type="evidence" value="ECO:0007669"/>
    <property type="project" value="InterPro"/>
</dbReference>
<dbReference type="PANTHER" id="PTHR30004:SF6">
    <property type="entry name" value="D-THREONATE 4-PHOSPHATE DEHYDROGENASE"/>
    <property type="match status" value="1"/>
</dbReference>
<gene>
    <name evidence="4" type="ORF">GCM10011335_48790</name>
</gene>
<evidence type="ECO:0000313" key="4">
    <source>
        <dbReference type="EMBL" id="GGD40346.1"/>
    </source>
</evidence>
<dbReference type="Pfam" id="PF04166">
    <property type="entry name" value="PdxA"/>
    <property type="match status" value="1"/>
</dbReference>
<dbReference type="GO" id="GO:0016491">
    <property type="term" value="F:oxidoreductase activity"/>
    <property type="evidence" value="ECO:0007669"/>
    <property type="project" value="UniProtKB-KW"/>
</dbReference>
<reference evidence="4" key="2">
    <citation type="submission" date="2020-09" db="EMBL/GenBank/DDBJ databases">
        <authorList>
            <person name="Sun Q."/>
            <person name="Zhou Y."/>
        </authorList>
    </citation>
    <scope>NUCLEOTIDE SEQUENCE</scope>
    <source>
        <strain evidence="4">CGMCC 1.15493</strain>
    </source>
</reference>
<dbReference type="Proteomes" id="UP000613160">
    <property type="component" value="Unassembled WGS sequence"/>
</dbReference>
<evidence type="ECO:0000256" key="1">
    <source>
        <dbReference type="ARBA" id="ARBA00022723"/>
    </source>
</evidence>
<dbReference type="EMBL" id="BMJJ01000016">
    <property type="protein sequence ID" value="GGD40346.1"/>
    <property type="molecule type" value="Genomic_DNA"/>
</dbReference>
<keyword evidence="1" id="KW-0479">Metal-binding</keyword>
<keyword evidence="5" id="KW-1185">Reference proteome</keyword>
<sequence length="72" mass="7860">MDLQIPGFRNGGCVAGHHFAGHTELLAKLTGARDSVMILAHGDFRVSHVTTHIALEDVPKRATPERMRRAST</sequence>